<dbReference type="Proteomes" id="UP000471465">
    <property type="component" value="Unassembled WGS sequence"/>
</dbReference>
<accession>A0A6N7C2Y8</accession>
<reference evidence="1 2" key="1">
    <citation type="submission" date="2019-09" db="EMBL/GenBank/DDBJ databases">
        <title>Draft genome sequence of Psychrobacter nivimaris LAMA 639, in search for biotechnological relevant genes.</title>
        <authorList>
            <person name="Lima A.O.S."/>
            <person name="Staloch B.E.K."/>
            <person name="Freitas R.C."/>
            <person name="Niero H."/>
            <person name="Silva M.A.C."/>
        </authorList>
    </citation>
    <scope>NUCLEOTIDE SEQUENCE [LARGE SCALE GENOMIC DNA]</scope>
    <source>
        <strain evidence="1 2">LAMA 639</strain>
    </source>
</reference>
<evidence type="ECO:0000313" key="2">
    <source>
        <dbReference type="Proteomes" id="UP000471465"/>
    </source>
</evidence>
<gene>
    <name evidence="1" type="ORF">FQV37_2739</name>
</gene>
<sequence length="37" mass="4074">MVRQLTQNLDTKKRPAKLMTGLTVMAGLEPATQESTN</sequence>
<dbReference type="EMBL" id="VZIZ01000007">
    <property type="protein sequence ID" value="KAF0569712.1"/>
    <property type="molecule type" value="Genomic_DNA"/>
</dbReference>
<evidence type="ECO:0000313" key="1">
    <source>
        <dbReference type="EMBL" id="KAF0569712.1"/>
    </source>
</evidence>
<dbReference type="AlphaFoldDB" id="A0A6N7C2Y8"/>
<organism evidence="1 2">
    <name type="scientific">Psychrobacter nivimaris</name>
    <dbReference type="NCBI Taxonomy" id="281738"/>
    <lineage>
        <taxon>Bacteria</taxon>
        <taxon>Pseudomonadati</taxon>
        <taxon>Pseudomonadota</taxon>
        <taxon>Gammaproteobacteria</taxon>
        <taxon>Moraxellales</taxon>
        <taxon>Moraxellaceae</taxon>
        <taxon>Psychrobacter</taxon>
    </lineage>
</organism>
<protein>
    <submittedName>
        <fullName evidence="1">Uncharacterized protein</fullName>
    </submittedName>
</protein>
<keyword evidence="2" id="KW-1185">Reference proteome</keyword>
<comment type="caution">
    <text evidence="1">The sequence shown here is derived from an EMBL/GenBank/DDBJ whole genome shotgun (WGS) entry which is preliminary data.</text>
</comment>
<proteinExistence type="predicted"/>
<name>A0A6N7C2Y8_9GAMM</name>